<dbReference type="HOGENOM" id="CLU_026304_1_0_1"/>
<evidence type="ECO:0000259" key="7">
    <source>
        <dbReference type="PROSITE" id="PS50048"/>
    </source>
</evidence>
<keyword evidence="6" id="KW-0539">Nucleus</keyword>
<dbReference type="SMART" id="SM00906">
    <property type="entry name" value="Fungal_trans"/>
    <property type="match status" value="1"/>
</dbReference>
<dbReference type="SUPFAM" id="SSF57701">
    <property type="entry name" value="Zn2/Cys6 DNA-binding domain"/>
    <property type="match status" value="1"/>
</dbReference>
<dbReference type="CDD" id="cd12148">
    <property type="entry name" value="fungal_TF_MHR"/>
    <property type="match status" value="1"/>
</dbReference>
<dbReference type="RefSeq" id="XP_007727892.1">
    <property type="nucleotide sequence ID" value="XM_007729702.1"/>
</dbReference>
<evidence type="ECO:0000313" key="8">
    <source>
        <dbReference type="EMBL" id="EXJ78444.1"/>
    </source>
</evidence>
<dbReference type="Proteomes" id="UP000019484">
    <property type="component" value="Unassembled WGS sequence"/>
</dbReference>
<name>W9Y7S7_9EURO</name>
<dbReference type="CDD" id="cd00067">
    <property type="entry name" value="GAL4"/>
    <property type="match status" value="1"/>
</dbReference>
<dbReference type="PROSITE" id="PS50048">
    <property type="entry name" value="ZN2_CY6_FUNGAL_2"/>
    <property type="match status" value="1"/>
</dbReference>
<evidence type="ECO:0000256" key="2">
    <source>
        <dbReference type="ARBA" id="ARBA00022723"/>
    </source>
</evidence>
<evidence type="ECO:0000256" key="6">
    <source>
        <dbReference type="ARBA" id="ARBA00023242"/>
    </source>
</evidence>
<dbReference type="AlphaFoldDB" id="W9Y7S7"/>
<protein>
    <recommendedName>
        <fullName evidence="7">Zn(2)-C6 fungal-type domain-containing protein</fullName>
    </recommendedName>
</protein>
<keyword evidence="9" id="KW-1185">Reference proteome</keyword>
<dbReference type="InterPro" id="IPR001138">
    <property type="entry name" value="Zn2Cys6_DnaBD"/>
</dbReference>
<dbReference type="STRING" id="1182541.W9Y7S7"/>
<accession>W9Y7S7</accession>
<dbReference type="GO" id="GO:0000981">
    <property type="term" value="F:DNA-binding transcription factor activity, RNA polymerase II-specific"/>
    <property type="evidence" value="ECO:0007669"/>
    <property type="project" value="InterPro"/>
</dbReference>
<proteinExistence type="predicted"/>
<gene>
    <name evidence="8" type="ORF">A1O1_08844</name>
</gene>
<evidence type="ECO:0000256" key="5">
    <source>
        <dbReference type="ARBA" id="ARBA00023163"/>
    </source>
</evidence>
<dbReference type="eggNOG" id="ENOG502SJWB">
    <property type="taxonomic scope" value="Eukaryota"/>
</dbReference>
<keyword evidence="3" id="KW-0805">Transcription regulation</keyword>
<dbReference type="InterPro" id="IPR036864">
    <property type="entry name" value="Zn2-C6_fun-type_DNA-bd_sf"/>
</dbReference>
<sequence>MKVRQACSQCRCRKKRCYRVDNGNACVRCVEGKLQCSYSIKPTRPPQQQRLQPSAWSSTTTSPLELPKDVVESVVELYLRYIHDRPHSLFHGPTLRRQVRDDRLGKALLCAVCSYGSRFHADASIQSLASPLTAEAKRILNMDIENACLENVKTAILVANLSASELNSTSEAIYCSLANRMAYILGINKPDPRDSIVVKETKLRVWSSLFMSDRWCSTRLGLPRQISDFDFEGRHAPHLPMDESVFHRLGPDEHAMPEPWKPGLWAHMITLVRVFGPIQDFNQRLAQDGVMDDELDRSVEQLAQELDLWEQLLPVDIKLTRTNLESHRRNGQGGPFVALHLGFHHYSTLLYFHSLDYPPATAAVAARTSFADRCRAHASACSTLLQTARETEGCEAVYATVGQMTMVSSAVLLHTLLFGNDHELADARSSLTSNFEALIELKKYWPVSIGKTIERLFVFQDMCLMSADAQSTHKIDRWMVRFLLEHSLPLLDEIPPEINDAPSSVEFATPSNHDRSFTERGLITKHVLSGLLDGDM</sequence>
<comment type="caution">
    <text evidence="8">The sequence shown here is derived from an EMBL/GenBank/DDBJ whole genome shotgun (WGS) entry which is preliminary data.</text>
</comment>
<evidence type="ECO:0000256" key="1">
    <source>
        <dbReference type="ARBA" id="ARBA00004123"/>
    </source>
</evidence>
<evidence type="ECO:0000313" key="9">
    <source>
        <dbReference type="Proteomes" id="UP000019484"/>
    </source>
</evidence>
<reference evidence="8 9" key="1">
    <citation type="submission" date="2013-03" db="EMBL/GenBank/DDBJ databases">
        <title>The Genome Sequence of Capronia coronata CBS 617.96.</title>
        <authorList>
            <consortium name="The Broad Institute Genomics Platform"/>
            <person name="Cuomo C."/>
            <person name="de Hoog S."/>
            <person name="Gorbushina A."/>
            <person name="Walker B."/>
            <person name="Young S.K."/>
            <person name="Zeng Q."/>
            <person name="Gargeya S."/>
            <person name="Fitzgerald M."/>
            <person name="Haas B."/>
            <person name="Abouelleil A."/>
            <person name="Allen A.W."/>
            <person name="Alvarado L."/>
            <person name="Arachchi H.M."/>
            <person name="Berlin A.M."/>
            <person name="Chapman S.B."/>
            <person name="Gainer-Dewar J."/>
            <person name="Goldberg J."/>
            <person name="Griggs A."/>
            <person name="Gujja S."/>
            <person name="Hansen M."/>
            <person name="Howarth C."/>
            <person name="Imamovic A."/>
            <person name="Ireland A."/>
            <person name="Larimer J."/>
            <person name="McCowan C."/>
            <person name="Murphy C."/>
            <person name="Pearson M."/>
            <person name="Poon T.W."/>
            <person name="Priest M."/>
            <person name="Roberts A."/>
            <person name="Saif S."/>
            <person name="Shea T."/>
            <person name="Sisk P."/>
            <person name="Sykes S."/>
            <person name="Wortman J."/>
            <person name="Nusbaum C."/>
            <person name="Birren B."/>
        </authorList>
    </citation>
    <scope>NUCLEOTIDE SEQUENCE [LARGE SCALE GENOMIC DNA]</scope>
    <source>
        <strain evidence="8 9">CBS 617.96</strain>
    </source>
</reference>
<comment type="subcellular location">
    <subcellularLocation>
        <location evidence="1">Nucleus</location>
    </subcellularLocation>
</comment>
<dbReference type="InterPro" id="IPR050815">
    <property type="entry name" value="TF_fung"/>
</dbReference>
<dbReference type="GO" id="GO:0003677">
    <property type="term" value="F:DNA binding"/>
    <property type="evidence" value="ECO:0007669"/>
    <property type="project" value="UniProtKB-KW"/>
</dbReference>
<evidence type="ECO:0000256" key="3">
    <source>
        <dbReference type="ARBA" id="ARBA00023015"/>
    </source>
</evidence>
<dbReference type="OrthoDB" id="1924787at2759"/>
<keyword evidence="2" id="KW-0479">Metal-binding</keyword>
<dbReference type="InterPro" id="IPR007219">
    <property type="entry name" value="XnlR_reg_dom"/>
</dbReference>
<keyword evidence="5" id="KW-0804">Transcription</keyword>
<keyword evidence="4" id="KW-0238">DNA-binding</keyword>
<evidence type="ECO:0000256" key="4">
    <source>
        <dbReference type="ARBA" id="ARBA00023125"/>
    </source>
</evidence>
<dbReference type="PANTHER" id="PTHR47338">
    <property type="entry name" value="ZN(II)2CYS6 TRANSCRIPTION FACTOR (EUROFUNG)-RELATED"/>
    <property type="match status" value="1"/>
</dbReference>
<dbReference type="GO" id="GO:0008270">
    <property type="term" value="F:zinc ion binding"/>
    <property type="evidence" value="ECO:0007669"/>
    <property type="project" value="InterPro"/>
</dbReference>
<dbReference type="EMBL" id="AMWN01000011">
    <property type="protein sequence ID" value="EXJ78444.1"/>
    <property type="molecule type" value="Genomic_DNA"/>
</dbReference>
<organism evidence="8 9">
    <name type="scientific">Capronia coronata CBS 617.96</name>
    <dbReference type="NCBI Taxonomy" id="1182541"/>
    <lineage>
        <taxon>Eukaryota</taxon>
        <taxon>Fungi</taxon>
        <taxon>Dikarya</taxon>
        <taxon>Ascomycota</taxon>
        <taxon>Pezizomycotina</taxon>
        <taxon>Eurotiomycetes</taxon>
        <taxon>Chaetothyriomycetidae</taxon>
        <taxon>Chaetothyriales</taxon>
        <taxon>Herpotrichiellaceae</taxon>
        <taxon>Capronia</taxon>
    </lineage>
</organism>
<dbReference type="SMART" id="SM00066">
    <property type="entry name" value="GAL4"/>
    <property type="match status" value="1"/>
</dbReference>
<dbReference type="Pfam" id="PF04082">
    <property type="entry name" value="Fungal_trans"/>
    <property type="match status" value="1"/>
</dbReference>
<dbReference type="PROSITE" id="PS00463">
    <property type="entry name" value="ZN2_CY6_FUNGAL_1"/>
    <property type="match status" value="1"/>
</dbReference>
<dbReference type="Gene3D" id="4.10.240.10">
    <property type="entry name" value="Zn(2)-C6 fungal-type DNA-binding domain"/>
    <property type="match status" value="1"/>
</dbReference>
<dbReference type="GO" id="GO:0006351">
    <property type="term" value="P:DNA-templated transcription"/>
    <property type="evidence" value="ECO:0007669"/>
    <property type="project" value="InterPro"/>
</dbReference>
<dbReference type="GO" id="GO:0005634">
    <property type="term" value="C:nucleus"/>
    <property type="evidence" value="ECO:0007669"/>
    <property type="project" value="UniProtKB-SubCell"/>
</dbReference>
<feature type="domain" description="Zn(2)-C6 fungal-type" evidence="7">
    <location>
        <begin position="6"/>
        <end position="38"/>
    </location>
</feature>
<dbReference type="PANTHER" id="PTHR47338:SF16">
    <property type="entry name" value="TRANSCRIPTION FACTOR, PUTATIVE (AFU_ORTHOLOGUE AFUA_2G09360)-RELATED"/>
    <property type="match status" value="1"/>
</dbReference>
<dbReference type="GeneID" id="19163691"/>